<name>A0A172QVQ2_9CORY</name>
<dbReference type="AlphaFoldDB" id="A0A172QVQ2"/>
<dbReference type="OrthoDB" id="9834529at2"/>
<evidence type="ECO:0000313" key="1">
    <source>
        <dbReference type="EMBL" id="ANE04710.1"/>
    </source>
</evidence>
<proteinExistence type="predicted"/>
<organism evidence="1 2">
    <name type="scientific">Corynebacterium crudilactis</name>
    <dbReference type="NCBI Taxonomy" id="1652495"/>
    <lineage>
        <taxon>Bacteria</taxon>
        <taxon>Bacillati</taxon>
        <taxon>Actinomycetota</taxon>
        <taxon>Actinomycetes</taxon>
        <taxon>Mycobacteriales</taxon>
        <taxon>Corynebacteriaceae</taxon>
        <taxon>Corynebacterium</taxon>
    </lineage>
</organism>
<accession>A0A172QVQ2</accession>
<dbReference type="RefSeq" id="WP_066567647.1">
    <property type="nucleotide sequence ID" value="NZ_CP015622.1"/>
</dbReference>
<evidence type="ECO:0000313" key="2">
    <source>
        <dbReference type="Proteomes" id="UP000076929"/>
    </source>
</evidence>
<dbReference type="STRING" id="1652495.ccrud_11205"/>
<keyword evidence="2" id="KW-1185">Reference proteome</keyword>
<dbReference type="EMBL" id="CP015622">
    <property type="protein sequence ID" value="ANE04710.1"/>
    <property type="molecule type" value="Genomic_DNA"/>
</dbReference>
<reference evidence="1 2" key="1">
    <citation type="submission" date="2016-05" db="EMBL/GenBank/DDBJ databases">
        <title>Complete genome sequence of Corynebacterium crudilactis, a new Corynebacterium species isolated from raw cow's milk.</title>
        <authorList>
            <person name="Christian R."/>
            <person name="Zimmermann J."/>
            <person name="Lipski A."/>
            <person name="Kalinowski J."/>
        </authorList>
    </citation>
    <scope>NUCLEOTIDE SEQUENCE [LARGE SCALE GENOMIC DNA]</scope>
    <source>
        <strain evidence="1 2">JZ16</strain>
    </source>
</reference>
<dbReference type="KEGG" id="ccjz:ccrud_11205"/>
<protein>
    <submittedName>
        <fullName evidence="1">Uncharacterized protein</fullName>
    </submittedName>
</protein>
<gene>
    <name evidence="1" type="ORF">ccrud_11205</name>
</gene>
<dbReference type="Proteomes" id="UP000076929">
    <property type="component" value="Chromosome"/>
</dbReference>
<sequence>MQFDPVSKWVSANIHRALEEFPVTKDEALKTCFRQGQYNLKLEYRISGRKFHKNHGYADYSLRFNPWTLAQKETSTDTNGEETSTATSLKLTSDGWFEPGQAVTKSILVGTPQLLPRWKQFVTNKLYSRLGEEPLKITMLDAGYLKFTQAATEDELGWGLLVDLSLDCGLYFCRYSLDQVIHQEVEASSVHLWLSGEDSFREYEKDDSGELTGKD</sequence>